<proteinExistence type="predicted"/>
<accession>A0AAV9RKB1</accession>
<dbReference type="Proteomes" id="UP001311232">
    <property type="component" value="Unassembled WGS sequence"/>
</dbReference>
<dbReference type="InterPro" id="IPR041588">
    <property type="entry name" value="Integrase_H2C2"/>
</dbReference>
<reference evidence="2 3" key="1">
    <citation type="submission" date="2021-06" db="EMBL/GenBank/DDBJ databases">
        <authorList>
            <person name="Palmer J.M."/>
        </authorList>
    </citation>
    <scope>NUCLEOTIDE SEQUENCE [LARGE SCALE GENOMIC DNA]</scope>
    <source>
        <strain evidence="2 3">MEX-2019</strain>
        <tissue evidence="2">Muscle</tissue>
    </source>
</reference>
<name>A0AAV9RKB1_9TELE</name>
<comment type="caution">
    <text evidence="2">The sequence shown here is derived from an EMBL/GenBank/DDBJ whole genome shotgun (WGS) entry which is preliminary data.</text>
</comment>
<keyword evidence="3" id="KW-1185">Reference proteome</keyword>
<evidence type="ECO:0000259" key="1">
    <source>
        <dbReference type="Pfam" id="PF17921"/>
    </source>
</evidence>
<evidence type="ECO:0000313" key="3">
    <source>
        <dbReference type="Proteomes" id="UP001311232"/>
    </source>
</evidence>
<gene>
    <name evidence="2" type="ORF">CRENBAI_014103</name>
</gene>
<evidence type="ECO:0000313" key="2">
    <source>
        <dbReference type="EMBL" id="KAK5609247.1"/>
    </source>
</evidence>
<organism evidence="2 3">
    <name type="scientific">Crenichthys baileyi</name>
    <name type="common">White River springfish</name>
    <dbReference type="NCBI Taxonomy" id="28760"/>
    <lineage>
        <taxon>Eukaryota</taxon>
        <taxon>Metazoa</taxon>
        <taxon>Chordata</taxon>
        <taxon>Craniata</taxon>
        <taxon>Vertebrata</taxon>
        <taxon>Euteleostomi</taxon>
        <taxon>Actinopterygii</taxon>
        <taxon>Neopterygii</taxon>
        <taxon>Teleostei</taxon>
        <taxon>Neoteleostei</taxon>
        <taxon>Acanthomorphata</taxon>
        <taxon>Ovalentaria</taxon>
        <taxon>Atherinomorphae</taxon>
        <taxon>Cyprinodontiformes</taxon>
        <taxon>Goodeidae</taxon>
        <taxon>Crenichthys</taxon>
    </lineage>
</organism>
<dbReference type="Gene3D" id="1.10.340.70">
    <property type="match status" value="1"/>
</dbReference>
<dbReference type="AlphaFoldDB" id="A0AAV9RKB1"/>
<sequence length="224" mass="25022">MRFNFRVLEALARHHLILNREKCILRSSADGLSPLHSNLDAIPHRYVPSSSRTLPGPTDQQALTVVLVTSGSGHRPERLQATTQFTPCRENIDAHMLSKATPDSESDSVQDPFEPDLVLMLHTPQLEVASGRNNQLCVFIREGWPSKVLEDLVTFHHVRGDLSCFNDVCVARGLCTVLQHIESMHPQHAEGHLGVVNTKQRWMGVVWWPGIDKDVTTIVKDCAA</sequence>
<dbReference type="EMBL" id="JAHHUM010001757">
    <property type="protein sequence ID" value="KAK5609247.1"/>
    <property type="molecule type" value="Genomic_DNA"/>
</dbReference>
<dbReference type="Pfam" id="PF17921">
    <property type="entry name" value="Integrase_H2C2"/>
    <property type="match status" value="1"/>
</dbReference>
<feature type="domain" description="Integrase zinc-binding" evidence="1">
    <location>
        <begin position="181"/>
        <end position="223"/>
    </location>
</feature>
<protein>
    <recommendedName>
        <fullName evidence="1">Integrase zinc-binding domain-containing protein</fullName>
    </recommendedName>
</protein>